<keyword evidence="6 25" id="KW-0472">Membrane</keyword>
<dbReference type="InterPro" id="IPR036259">
    <property type="entry name" value="MFS_trans_sf"/>
</dbReference>
<dbReference type="GO" id="GO:0022857">
    <property type="term" value="F:transmembrane transporter activity"/>
    <property type="evidence" value="ECO:0007669"/>
    <property type="project" value="InterPro"/>
</dbReference>
<comment type="catalytic activity">
    <reaction evidence="13">
        <text>L-alpha-aminoacyl-L-lysine(out) = L-alpha-aminoacyl-L-lysine(in)</text>
        <dbReference type="Rhea" id="RHEA:79383"/>
        <dbReference type="ChEBI" id="CHEBI:229966"/>
    </reaction>
</comment>
<feature type="transmembrane region" description="Helical" evidence="25">
    <location>
        <begin position="177"/>
        <end position="196"/>
    </location>
</feature>
<comment type="similarity">
    <text evidence="2">Belongs to the major facilitator superfamily.</text>
</comment>
<feature type="transmembrane region" description="Helical" evidence="25">
    <location>
        <begin position="361"/>
        <end position="382"/>
    </location>
</feature>
<evidence type="ECO:0000256" key="11">
    <source>
        <dbReference type="ARBA" id="ARBA00044884"/>
    </source>
</evidence>
<evidence type="ECO:0000256" key="20">
    <source>
        <dbReference type="ARBA" id="ARBA00044924"/>
    </source>
</evidence>
<evidence type="ECO:0000256" key="23">
    <source>
        <dbReference type="ARBA" id="ARBA00045709"/>
    </source>
</evidence>
<comment type="subunit">
    <text evidence="24">Homodimer. Interacts with lysosomal protein GLMP (via lumenal domain); the interaction starts while both proteins are still in the endoplasmic reticulum and is required for stabilization of MFSD1 in lysosomes but has no direct effect on its targeting to lysosomes or transporter activity.</text>
</comment>
<evidence type="ECO:0000259" key="26">
    <source>
        <dbReference type="PROSITE" id="PS50850"/>
    </source>
</evidence>
<comment type="caution">
    <text evidence="27">The sequence shown here is derived from an EMBL/GenBank/DDBJ whole genome shotgun (WGS) entry which is preliminary data.</text>
</comment>
<reference evidence="28" key="3">
    <citation type="submission" date="2021-06" db="EMBL/GenBank/DDBJ databases">
        <title>Genomic Description and Analysis of Intracellular Bacteria, Candidatus Berkiella cookevillensis and Candidatus Berkiella aquae.</title>
        <authorList>
            <person name="Kidane D.T."/>
            <person name="Mehari Y.T."/>
            <person name="Rice F.C."/>
            <person name="Arivett B.A."/>
            <person name="Farone A.L."/>
            <person name="Berk S.G."/>
            <person name="Farone M.B."/>
        </authorList>
    </citation>
    <scope>NUCLEOTIDE SEQUENCE</scope>
    <source>
        <strain evidence="28">HT99</strain>
    </source>
</reference>
<evidence type="ECO:0000256" key="9">
    <source>
        <dbReference type="ARBA" id="ARBA00044878"/>
    </source>
</evidence>
<feature type="transmembrane region" description="Helical" evidence="25">
    <location>
        <begin position="16"/>
        <end position="32"/>
    </location>
</feature>
<evidence type="ECO:0000256" key="4">
    <source>
        <dbReference type="ARBA" id="ARBA00022692"/>
    </source>
</evidence>
<evidence type="ECO:0000256" key="17">
    <source>
        <dbReference type="ARBA" id="ARBA00044903"/>
    </source>
</evidence>
<evidence type="ECO:0000256" key="2">
    <source>
        <dbReference type="ARBA" id="ARBA00008335"/>
    </source>
</evidence>
<comment type="catalytic activity">
    <reaction evidence="19">
        <text>L-alanyl-L-lysine(out) = L-alanyl-L-lysine(in)</text>
        <dbReference type="Rhea" id="RHEA:79415"/>
        <dbReference type="ChEBI" id="CHEBI:192470"/>
    </reaction>
</comment>
<dbReference type="Proteomes" id="UP000051497">
    <property type="component" value="Unassembled WGS sequence"/>
</dbReference>
<comment type="catalytic activity">
    <reaction evidence="16">
        <text>L-lysyl-L-lysine(out) = L-lysyl-L-lysine(in)</text>
        <dbReference type="Rhea" id="RHEA:79403"/>
        <dbReference type="ChEBI" id="CHEBI:229956"/>
    </reaction>
</comment>
<evidence type="ECO:0000256" key="24">
    <source>
        <dbReference type="ARBA" id="ARBA00046376"/>
    </source>
</evidence>
<feature type="transmembrane region" description="Helical" evidence="25">
    <location>
        <begin position="269"/>
        <end position="288"/>
    </location>
</feature>
<dbReference type="Pfam" id="PF07690">
    <property type="entry name" value="MFS_1"/>
    <property type="match status" value="1"/>
</dbReference>
<feature type="transmembrane region" description="Helical" evidence="25">
    <location>
        <begin position="402"/>
        <end position="420"/>
    </location>
</feature>
<dbReference type="InterPro" id="IPR020846">
    <property type="entry name" value="MFS_dom"/>
</dbReference>
<evidence type="ECO:0000256" key="15">
    <source>
        <dbReference type="ARBA" id="ARBA00044899"/>
    </source>
</evidence>
<feature type="transmembrane region" description="Helical" evidence="25">
    <location>
        <begin position="320"/>
        <end position="340"/>
    </location>
</feature>
<dbReference type="OrthoDB" id="6057322at2"/>
<dbReference type="PANTHER" id="PTHR23512:SF3">
    <property type="entry name" value="MAJOR FACILITATOR SUPERFAMILY DOMAIN-CONTAINING PROTEIN 1"/>
    <property type="match status" value="1"/>
</dbReference>
<dbReference type="PROSITE" id="PS50850">
    <property type="entry name" value="MFS"/>
    <property type="match status" value="1"/>
</dbReference>
<evidence type="ECO:0000256" key="6">
    <source>
        <dbReference type="ARBA" id="ARBA00023136"/>
    </source>
</evidence>
<feature type="transmembrane region" description="Helical" evidence="25">
    <location>
        <begin position="85"/>
        <end position="107"/>
    </location>
</feature>
<keyword evidence="5 25" id="KW-1133">Transmembrane helix</keyword>
<dbReference type="EMBL" id="LKAJ02000001">
    <property type="protein sequence ID" value="MCS5712117.1"/>
    <property type="molecule type" value="Genomic_DNA"/>
</dbReference>
<evidence type="ECO:0000256" key="3">
    <source>
        <dbReference type="ARBA" id="ARBA00022448"/>
    </source>
</evidence>
<evidence type="ECO:0000256" key="14">
    <source>
        <dbReference type="ARBA" id="ARBA00044898"/>
    </source>
</evidence>
<evidence type="ECO:0000256" key="16">
    <source>
        <dbReference type="ARBA" id="ARBA00044900"/>
    </source>
</evidence>
<feature type="transmembrane region" description="Helical" evidence="25">
    <location>
        <begin position="53"/>
        <end position="73"/>
    </location>
</feature>
<evidence type="ECO:0000256" key="25">
    <source>
        <dbReference type="SAM" id="Phobius"/>
    </source>
</evidence>
<keyword evidence="4 25" id="KW-0812">Transmembrane</keyword>
<protein>
    <recommendedName>
        <fullName evidence="21">Lysosomal dipeptide transporter MFSD1</fullName>
    </recommendedName>
    <alternativeName>
        <fullName evidence="22">Major facilitator superfamily domain-containing protein 1</fullName>
    </alternativeName>
</protein>
<reference evidence="27" key="1">
    <citation type="submission" date="2015-09" db="EMBL/GenBank/DDBJ databases">
        <title>Draft Genome Sequences of Two Novel Amoeba-resistant Intranuclear Bacteria, Candidatus Berkiella cookevillensis and Candidatus Berkiella aquae.</title>
        <authorList>
            <person name="Mehari Y.T."/>
            <person name="Arivett B.A."/>
            <person name="Farone A.L."/>
            <person name="Gunderson J.H."/>
            <person name="Farone M.B."/>
        </authorList>
    </citation>
    <scope>NUCLEOTIDE SEQUENCE [LARGE SCALE GENOMIC DNA]</scope>
    <source>
        <strain evidence="27">HT99</strain>
    </source>
</reference>
<feature type="transmembrane region" description="Helical" evidence="25">
    <location>
        <begin position="114"/>
        <end position="135"/>
    </location>
</feature>
<dbReference type="RefSeq" id="WP_075064723.1">
    <property type="nucleotide sequence ID" value="NZ_LKAJ02000001.1"/>
</dbReference>
<evidence type="ECO:0000256" key="10">
    <source>
        <dbReference type="ARBA" id="ARBA00044881"/>
    </source>
</evidence>
<comment type="catalytic activity">
    <reaction evidence="20">
        <text>L-lysyl-glycine(out) = L-lysyl-glycine(in)</text>
        <dbReference type="Rhea" id="RHEA:79407"/>
        <dbReference type="ChEBI" id="CHEBI:191202"/>
    </reaction>
</comment>
<feature type="domain" description="Major facilitator superfamily (MFS) profile" evidence="26">
    <location>
        <begin position="17"/>
        <end position="424"/>
    </location>
</feature>
<sequence length="429" mass="46962">MQNNNVKPPYSSLRPWFIWGLAAFFFFAHYVVRVTPGHISEVLQAAFVQTSKYEFGVLGSAFYLPYVLMQMPVGYLVDRFGSRTLLTIAVFICSASSLIFASAQVIGTAMISRVLLGFCSATAFIGALKLITVWFEPKQLALLVGITQALGMIGGATGAHLAPYLNDVIGWQSMFHLYGIVFFALAILIFCVIRNSPSSIQNNIGSKSDKLPNKATFAQIKAVLFNRYTWINALYAGLIYAPTDVLGELWGKEFLQKIHHLNPYTASHAISFLFIGWAIGGPCAGWLADHWGRKPVMILSAIMGTILLPLVFYVPGIPMGFIMLILFLYGVSNTGLIASYTTAGELHSKELGGFSMAIANMLSVLLGSLLMPVLGLLLDWHASSHLAADGTMLHTVVDYQRSTLILPLCLFLAIFCAFFTKETLVKAKS</sequence>
<keyword evidence="29" id="KW-1185">Reference proteome</keyword>
<evidence type="ECO:0000256" key="18">
    <source>
        <dbReference type="ARBA" id="ARBA00044912"/>
    </source>
</evidence>
<evidence type="ECO:0000256" key="21">
    <source>
        <dbReference type="ARBA" id="ARBA00044985"/>
    </source>
</evidence>
<comment type="catalytic activity">
    <reaction evidence="9">
        <text>L-histidyl-glycine(out) = L-histidyl-glycine(in)</text>
        <dbReference type="Rhea" id="RHEA:79395"/>
        <dbReference type="ChEBI" id="CHEBI:229957"/>
    </reaction>
</comment>
<dbReference type="EMBL" id="LKAJ01000001">
    <property type="protein sequence ID" value="KRG22518.1"/>
    <property type="molecule type" value="Genomic_DNA"/>
</dbReference>
<evidence type="ECO:0000256" key="8">
    <source>
        <dbReference type="ARBA" id="ARBA00044876"/>
    </source>
</evidence>
<proteinExistence type="inferred from homology"/>
<gene>
    <name evidence="27" type="primary">yjjL_1</name>
    <name evidence="27" type="ORF">HT99x_00054</name>
    <name evidence="28" type="ORF">HT99x_011800</name>
</gene>
<comment type="catalytic activity">
    <reaction evidence="14">
        <text>L-aspartyl-L-lysine(out) = L-aspartyl-L-lysine(in)</text>
        <dbReference type="Rhea" id="RHEA:79411"/>
        <dbReference type="ChEBI" id="CHEBI:229953"/>
    </reaction>
</comment>
<comment type="catalytic activity">
    <reaction evidence="10">
        <text>L-alpha-aminoacyl-L-arginine(out) = L-alpha-aminoacyl-L-arginine(in)</text>
        <dbReference type="Rhea" id="RHEA:79367"/>
        <dbReference type="ChEBI" id="CHEBI:229968"/>
    </reaction>
</comment>
<comment type="catalytic activity">
    <reaction evidence="12">
        <text>L-lysyl-L-alpha-amino acid(out) = L-lysyl-L-alpha-amino acid(in)</text>
        <dbReference type="Rhea" id="RHEA:79387"/>
        <dbReference type="ChEBI" id="CHEBI:229965"/>
    </reaction>
</comment>
<reference evidence="28" key="2">
    <citation type="journal article" date="2016" name="Genome Announc.">
        <title>Draft Genome Sequences of Two Novel Amoeba-Resistant Intranuclear Bacteria, 'Candidatus Berkiella cookevillensis' and 'Candidatus Berkiella aquae'.</title>
        <authorList>
            <person name="Mehari Y.T."/>
            <person name="Arivett B.A."/>
            <person name="Farone A.L."/>
            <person name="Gunderson J.H."/>
            <person name="Farone M.B."/>
        </authorList>
    </citation>
    <scope>NUCLEOTIDE SEQUENCE</scope>
    <source>
        <strain evidence="28">HT99</strain>
    </source>
</reference>
<dbReference type="STRING" id="295108.HT99x_00054"/>
<feature type="transmembrane region" description="Helical" evidence="25">
    <location>
        <begin position="295"/>
        <end position="314"/>
    </location>
</feature>
<evidence type="ECO:0000313" key="27">
    <source>
        <dbReference type="EMBL" id="KRG22518.1"/>
    </source>
</evidence>
<comment type="catalytic activity">
    <reaction evidence="15">
        <text>L-arginyl-L-alpha-amino acid(out) = L-arginyl-L-alpha-amino acid(in)</text>
        <dbReference type="Rhea" id="RHEA:79371"/>
        <dbReference type="ChEBI" id="CHEBI:84315"/>
    </reaction>
</comment>
<evidence type="ECO:0000256" key="13">
    <source>
        <dbReference type="ARBA" id="ARBA00044893"/>
    </source>
</evidence>
<dbReference type="InterPro" id="IPR052187">
    <property type="entry name" value="MFSD1"/>
</dbReference>
<evidence type="ECO:0000313" key="29">
    <source>
        <dbReference type="Proteomes" id="UP000051497"/>
    </source>
</evidence>
<dbReference type="InterPro" id="IPR011701">
    <property type="entry name" value="MFS"/>
</dbReference>
<name>A0A0Q9YNY8_9GAMM</name>
<comment type="function">
    <text evidence="23">Lysosomal dipeptide uniporter that selectively exports lysine, arginine or histidine-containing dipeptides with a net positive charge from the lysosome lumen into the cytosol. Could play a role in a specific type of protein O-glycosylation indirectly regulating macrophages migration and tissue invasion. Also essential for liver homeostasis.</text>
</comment>
<dbReference type="PROSITE" id="PS00216">
    <property type="entry name" value="SUGAR_TRANSPORT_1"/>
    <property type="match status" value="1"/>
</dbReference>
<comment type="catalytic activity">
    <reaction evidence="17">
        <text>L-arginyl-glycine(out) = L-arginyl-glycine(in)</text>
        <dbReference type="Rhea" id="RHEA:79391"/>
        <dbReference type="ChEBI" id="CHEBI:229955"/>
    </reaction>
</comment>
<evidence type="ECO:0000256" key="7">
    <source>
        <dbReference type="ARBA" id="ARBA00023228"/>
    </source>
</evidence>
<evidence type="ECO:0000256" key="12">
    <source>
        <dbReference type="ARBA" id="ARBA00044891"/>
    </source>
</evidence>
<evidence type="ECO:0000256" key="22">
    <source>
        <dbReference type="ARBA" id="ARBA00045018"/>
    </source>
</evidence>
<comment type="catalytic activity">
    <reaction evidence="11">
        <text>L-alpha-aminoacyl-L-histidine(out) = L-alpha-aminoacyl-L-histidine(in)</text>
        <dbReference type="Rhea" id="RHEA:79375"/>
        <dbReference type="ChEBI" id="CHEBI:229967"/>
    </reaction>
</comment>
<keyword evidence="7" id="KW-0458">Lysosome</keyword>
<dbReference type="AlphaFoldDB" id="A0A0Q9YNY8"/>
<evidence type="ECO:0000256" key="19">
    <source>
        <dbReference type="ARBA" id="ARBA00044919"/>
    </source>
</evidence>
<dbReference type="PANTHER" id="PTHR23512">
    <property type="entry name" value="MAJOR FACILITATOR SUPERFAMILY DOMAIN-CONTAINING PROTEIN 1"/>
    <property type="match status" value="1"/>
</dbReference>
<dbReference type="GO" id="GO:0005765">
    <property type="term" value="C:lysosomal membrane"/>
    <property type="evidence" value="ECO:0007669"/>
    <property type="project" value="UniProtKB-SubCell"/>
</dbReference>
<comment type="catalytic activity">
    <reaction evidence="8">
        <text>L-lysyl-L-alanine(out) = L-lysyl-L-alanine(in)</text>
        <dbReference type="Rhea" id="RHEA:79399"/>
        <dbReference type="ChEBI" id="CHEBI:229954"/>
    </reaction>
</comment>
<dbReference type="Gene3D" id="1.20.1250.20">
    <property type="entry name" value="MFS general substrate transporter like domains"/>
    <property type="match status" value="2"/>
</dbReference>
<comment type="subcellular location">
    <subcellularLocation>
        <location evidence="1">Lysosome membrane</location>
        <topology evidence="1">Multi-pass membrane protein</topology>
    </subcellularLocation>
</comment>
<evidence type="ECO:0000256" key="5">
    <source>
        <dbReference type="ARBA" id="ARBA00022989"/>
    </source>
</evidence>
<dbReference type="SUPFAM" id="SSF103473">
    <property type="entry name" value="MFS general substrate transporter"/>
    <property type="match status" value="1"/>
</dbReference>
<comment type="catalytic activity">
    <reaction evidence="18">
        <text>L-histidyl-L-alpha-amino acid(out) = L-histidyl-L-alpha-amino acid(in)</text>
        <dbReference type="Rhea" id="RHEA:79379"/>
        <dbReference type="ChEBI" id="CHEBI:229964"/>
    </reaction>
</comment>
<evidence type="ECO:0000313" key="28">
    <source>
        <dbReference type="EMBL" id="MCS5712117.1"/>
    </source>
</evidence>
<keyword evidence="3" id="KW-0813">Transport</keyword>
<organism evidence="27">
    <name type="scientific">Candidatus Berkiella aquae</name>
    <dbReference type="NCBI Taxonomy" id="295108"/>
    <lineage>
        <taxon>Bacteria</taxon>
        <taxon>Pseudomonadati</taxon>
        <taxon>Pseudomonadota</taxon>
        <taxon>Gammaproteobacteria</taxon>
        <taxon>Candidatus Berkiellales</taxon>
        <taxon>Candidatus Berkiellaceae</taxon>
        <taxon>Candidatus Berkiella</taxon>
    </lineage>
</organism>
<evidence type="ECO:0000256" key="1">
    <source>
        <dbReference type="ARBA" id="ARBA00004155"/>
    </source>
</evidence>
<accession>A0A0Q9YNY8</accession>
<feature type="transmembrane region" description="Helical" evidence="25">
    <location>
        <begin position="141"/>
        <end position="165"/>
    </location>
</feature>
<dbReference type="InterPro" id="IPR005829">
    <property type="entry name" value="Sugar_transporter_CS"/>
</dbReference>